<reference evidence="3" key="1">
    <citation type="submission" date="2015-10" db="EMBL/GenBank/DDBJ databases">
        <authorList>
            <person name="Gilbert D.G."/>
        </authorList>
    </citation>
    <scope>NUCLEOTIDE SEQUENCE</scope>
    <source>
        <strain evidence="3">Phyl III-seqv23</strain>
    </source>
</reference>
<dbReference type="GO" id="GO:0016491">
    <property type="term" value="F:oxidoreductase activity"/>
    <property type="evidence" value="ECO:0007669"/>
    <property type="project" value="UniProtKB-KW"/>
</dbReference>
<dbReference type="InterPro" id="IPR036291">
    <property type="entry name" value="NAD(P)-bd_dom_sf"/>
</dbReference>
<dbReference type="Gene3D" id="3.40.50.720">
    <property type="entry name" value="NAD(P)-binding Rossmann-like Domain"/>
    <property type="match status" value="1"/>
</dbReference>
<organism evidence="3">
    <name type="scientific">Ralstonia solanacearum</name>
    <name type="common">Pseudomonas solanacearum</name>
    <dbReference type="NCBI Taxonomy" id="305"/>
    <lineage>
        <taxon>Bacteria</taxon>
        <taxon>Pseudomonadati</taxon>
        <taxon>Pseudomonadota</taxon>
        <taxon>Betaproteobacteria</taxon>
        <taxon>Burkholderiales</taxon>
        <taxon>Burkholderiaceae</taxon>
        <taxon>Ralstonia</taxon>
        <taxon>Ralstonia solanacearum species complex</taxon>
    </lineage>
</organism>
<dbReference type="InterPro" id="IPR002347">
    <property type="entry name" value="SDR_fam"/>
</dbReference>
<dbReference type="GO" id="GO:0016020">
    <property type="term" value="C:membrane"/>
    <property type="evidence" value="ECO:0007669"/>
    <property type="project" value="TreeGrafter"/>
</dbReference>
<gene>
    <name evidence="3" type="ORF">RUN39_v1_750085</name>
</gene>
<dbReference type="PATRIC" id="fig|305.106.peg.1056"/>
<comment type="similarity">
    <text evidence="1">Belongs to the short-chain dehydrogenases/reductases (SDR) family.</text>
</comment>
<dbReference type="Pfam" id="PF00106">
    <property type="entry name" value="adh_short"/>
    <property type="match status" value="1"/>
</dbReference>
<dbReference type="SUPFAM" id="SSF51735">
    <property type="entry name" value="NAD(P)-binding Rossmann-fold domains"/>
    <property type="match status" value="1"/>
</dbReference>
<dbReference type="PANTHER" id="PTHR44196:SF1">
    <property type="entry name" value="DEHYDROGENASE_REDUCTASE SDR FAMILY MEMBER 7B"/>
    <property type="match status" value="1"/>
</dbReference>
<sequence length="59" mass="5833">MTQNIEGKVVIITGASSGMGQAAARHLAAEGAKIVLAARRTDRISALADEISVAGGVGA</sequence>
<accession>A0A0S4TWB7</accession>
<evidence type="ECO:0000256" key="2">
    <source>
        <dbReference type="ARBA" id="ARBA00023002"/>
    </source>
</evidence>
<keyword evidence="2" id="KW-0560">Oxidoreductase</keyword>
<name>A0A0S4TWB7_RALSL</name>
<proteinExistence type="inferred from homology"/>
<dbReference type="PANTHER" id="PTHR44196">
    <property type="entry name" value="DEHYDROGENASE/REDUCTASE SDR FAMILY MEMBER 7B"/>
    <property type="match status" value="1"/>
</dbReference>
<protein>
    <submittedName>
        <fullName evidence="3">Short-chain dehydrogenase/reductase SDR</fullName>
    </submittedName>
</protein>
<evidence type="ECO:0000313" key="3">
    <source>
        <dbReference type="EMBL" id="CUV14300.1"/>
    </source>
</evidence>
<dbReference type="EMBL" id="LN899819">
    <property type="protein sequence ID" value="CUV14300.1"/>
    <property type="molecule type" value="Genomic_DNA"/>
</dbReference>
<dbReference type="AlphaFoldDB" id="A0A0S4TWB7"/>
<evidence type="ECO:0000256" key="1">
    <source>
        <dbReference type="ARBA" id="ARBA00006484"/>
    </source>
</evidence>